<feature type="active site" evidence="7">
    <location>
        <position position="417"/>
    </location>
</feature>
<dbReference type="HAMAP" id="MF_00473">
    <property type="entry name" value="G6P_isomerase"/>
    <property type="match status" value="1"/>
</dbReference>
<dbReference type="InterPro" id="IPR035482">
    <property type="entry name" value="SIS_PGI_2"/>
</dbReference>
<dbReference type="PRINTS" id="PR00662">
    <property type="entry name" value="G6PISOMERASE"/>
</dbReference>
<keyword evidence="5 7" id="KW-0413">Isomerase</keyword>
<comment type="subcellular location">
    <subcellularLocation>
        <location evidence="7">Cytoplasm</location>
    </subcellularLocation>
</comment>
<evidence type="ECO:0000256" key="7">
    <source>
        <dbReference type="HAMAP-Rule" id="MF_00473"/>
    </source>
</evidence>
<comment type="pathway">
    <text evidence="1 7 8">Carbohydrate degradation; glycolysis; D-glyceraldehyde 3-phosphate and glycerone phosphate from D-glucose: step 2/4.</text>
</comment>
<dbReference type="PROSITE" id="PS51463">
    <property type="entry name" value="P_GLUCOSE_ISOMERASE_3"/>
    <property type="match status" value="1"/>
</dbReference>
<dbReference type="CDD" id="cd05015">
    <property type="entry name" value="SIS_PGI_1"/>
    <property type="match status" value="1"/>
</dbReference>
<evidence type="ECO:0000256" key="2">
    <source>
        <dbReference type="ARBA" id="ARBA00006604"/>
    </source>
</evidence>
<proteinExistence type="inferred from homology"/>
<dbReference type="PROSITE" id="PS00174">
    <property type="entry name" value="P_GLUCOSE_ISOMERASE_2"/>
    <property type="match status" value="1"/>
</dbReference>
<dbReference type="InterPro" id="IPR046348">
    <property type="entry name" value="SIS_dom_sf"/>
</dbReference>
<dbReference type="PANTHER" id="PTHR11469">
    <property type="entry name" value="GLUCOSE-6-PHOSPHATE ISOMERASE"/>
    <property type="match status" value="1"/>
</dbReference>
<evidence type="ECO:0000256" key="1">
    <source>
        <dbReference type="ARBA" id="ARBA00004926"/>
    </source>
</evidence>
<evidence type="ECO:0000256" key="4">
    <source>
        <dbReference type="ARBA" id="ARBA00023152"/>
    </source>
</evidence>
<comment type="caution">
    <text evidence="7">Lacks conserved residue(s) required for the propagation of feature annotation.</text>
</comment>
<keyword evidence="7" id="KW-0963">Cytoplasm</keyword>
<evidence type="ECO:0000313" key="10">
    <source>
        <dbReference type="Proteomes" id="UP000741863"/>
    </source>
</evidence>
<comment type="function">
    <text evidence="7">Catalyzes the reversible isomerization of glucose-6-phosphate to fructose-6-phosphate.</text>
</comment>
<dbReference type="InterPro" id="IPR035476">
    <property type="entry name" value="SIS_PGI_1"/>
</dbReference>
<gene>
    <name evidence="7" type="primary">pgi</name>
    <name evidence="9" type="ORF">JOD17_001046</name>
</gene>
<accession>A0ABS2P973</accession>
<dbReference type="CDD" id="cd05016">
    <property type="entry name" value="SIS_PGI_2"/>
    <property type="match status" value="1"/>
</dbReference>
<dbReference type="EMBL" id="JAFBEC010000002">
    <property type="protein sequence ID" value="MBM7631954.1"/>
    <property type="molecule type" value="Genomic_DNA"/>
</dbReference>
<comment type="catalytic activity">
    <reaction evidence="6 7 8">
        <text>alpha-D-glucose 6-phosphate = beta-D-fructose 6-phosphate</text>
        <dbReference type="Rhea" id="RHEA:11816"/>
        <dbReference type="ChEBI" id="CHEBI:57634"/>
        <dbReference type="ChEBI" id="CHEBI:58225"/>
        <dbReference type="EC" id="5.3.1.9"/>
    </reaction>
</comment>
<keyword evidence="3 7" id="KW-0312">Gluconeogenesis</keyword>
<protein>
    <recommendedName>
        <fullName evidence="7">Glucose-6-phosphate isomerase</fullName>
        <shortName evidence="7">GPI</shortName>
        <ecNumber evidence="7">5.3.1.9</ecNumber>
    </recommendedName>
    <alternativeName>
        <fullName evidence="7">Phosphoglucose isomerase</fullName>
        <shortName evidence="7">PGI</shortName>
    </alternativeName>
    <alternativeName>
        <fullName evidence="7">Phosphohexose isomerase</fullName>
        <shortName evidence="7">PHI</shortName>
    </alternativeName>
</protein>
<evidence type="ECO:0000256" key="3">
    <source>
        <dbReference type="ARBA" id="ARBA00022432"/>
    </source>
</evidence>
<keyword evidence="10" id="KW-1185">Reference proteome</keyword>
<dbReference type="InterPro" id="IPR001672">
    <property type="entry name" value="G6P_Isomerase"/>
</dbReference>
<keyword evidence="4 7" id="KW-0324">Glycolysis</keyword>
<reference evidence="9 10" key="1">
    <citation type="submission" date="2021-01" db="EMBL/GenBank/DDBJ databases">
        <title>Genomic Encyclopedia of Type Strains, Phase IV (KMG-IV): sequencing the most valuable type-strain genomes for metagenomic binning, comparative biology and taxonomic classification.</title>
        <authorList>
            <person name="Goeker M."/>
        </authorList>
    </citation>
    <scope>NUCLEOTIDE SEQUENCE [LARGE SCALE GENOMIC DNA]</scope>
    <source>
        <strain evidence="9 10">DSM 25540</strain>
    </source>
</reference>
<name>A0ABS2P973_9BACL</name>
<dbReference type="Gene3D" id="3.40.50.10490">
    <property type="entry name" value="Glucose-6-phosphate isomerase like protein, domain 1"/>
    <property type="match status" value="2"/>
</dbReference>
<dbReference type="GO" id="GO:0004347">
    <property type="term" value="F:glucose-6-phosphate isomerase activity"/>
    <property type="evidence" value="ECO:0007669"/>
    <property type="project" value="UniProtKB-EC"/>
</dbReference>
<sequence length="442" mass="49436">MITFSNIYADSFIKSHEYEQLKPSLSIAHEQLHNQTGVGANYLGWLDLPLDLNQDEWEQVQEKANEIKENADVLIVVGIGGSYLGAKAIISALTPTFKRSDLGPEVVFAGQHLDGDYLNDMFEAFQDRSVYVNVISKSGTTTEPAIAFRFIKRWMEERYDKGASKRIIATTDAKKGALRELAETEGYDTFIVPDDVGGRYSVLTSVGLLPIAVAGIDILELLRGAEQAKKQFDVNDLEQNEAYQYAAFRTLAYKKGKTIELLATFHPKLHELSEWWKQLYGESEGKDGKGLFPASVQYTTDLHSLGQYVQEGQRTMIETVLNIRSQTKTLHVPSDATDLDGLNYLSGKSLHDINQKAVQGAMLAHIDGQVPTSLIELDTLDAKHLGALIYFFEKACAMSGYMLGVNPFDQPGVESYKRNMFALLGKPGYELERQTLEKRLWE</sequence>
<dbReference type="RefSeq" id="WP_204695967.1">
    <property type="nucleotide sequence ID" value="NZ_JAFBEC010000002.1"/>
</dbReference>
<dbReference type="PROSITE" id="PS00765">
    <property type="entry name" value="P_GLUCOSE_ISOMERASE_1"/>
    <property type="match status" value="1"/>
</dbReference>
<evidence type="ECO:0000313" key="9">
    <source>
        <dbReference type="EMBL" id="MBM7631954.1"/>
    </source>
</evidence>
<dbReference type="SUPFAM" id="SSF53697">
    <property type="entry name" value="SIS domain"/>
    <property type="match status" value="1"/>
</dbReference>
<dbReference type="InterPro" id="IPR018189">
    <property type="entry name" value="Phosphoglucose_isomerase_CS"/>
</dbReference>
<dbReference type="Proteomes" id="UP000741863">
    <property type="component" value="Unassembled WGS sequence"/>
</dbReference>
<comment type="pathway">
    <text evidence="7">Carbohydrate biosynthesis; gluconeogenesis.</text>
</comment>
<evidence type="ECO:0000256" key="6">
    <source>
        <dbReference type="ARBA" id="ARBA00029321"/>
    </source>
</evidence>
<dbReference type="Pfam" id="PF00342">
    <property type="entry name" value="PGI"/>
    <property type="match status" value="1"/>
</dbReference>
<comment type="caution">
    <text evidence="9">The sequence shown here is derived from an EMBL/GenBank/DDBJ whole genome shotgun (WGS) entry which is preliminary data.</text>
</comment>
<dbReference type="EC" id="5.3.1.9" evidence="7"/>
<organism evidence="9 10">
    <name type="scientific">Geomicrobium sediminis</name>
    <dbReference type="NCBI Taxonomy" id="1347788"/>
    <lineage>
        <taxon>Bacteria</taxon>
        <taxon>Bacillati</taxon>
        <taxon>Bacillota</taxon>
        <taxon>Bacilli</taxon>
        <taxon>Bacillales</taxon>
        <taxon>Geomicrobium</taxon>
    </lineage>
</organism>
<evidence type="ECO:0000256" key="8">
    <source>
        <dbReference type="RuleBase" id="RU000612"/>
    </source>
</evidence>
<comment type="similarity">
    <text evidence="2 7 8">Belongs to the GPI family.</text>
</comment>
<dbReference type="PANTHER" id="PTHR11469:SF1">
    <property type="entry name" value="GLUCOSE-6-PHOSPHATE ISOMERASE"/>
    <property type="match status" value="1"/>
</dbReference>
<dbReference type="NCBIfam" id="NF010697">
    <property type="entry name" value="PRK14097.1"/>
    <property type="match status" value="1"/>
</dbReference>
<evidence type="ECO:0000256" key="5">
    <source>
        <dbReference type="ARBA" id="ARBA00023235"/>
    </source>
</evidence>
<feature type="active site" description="Proton donor" evidence="7">
    <location>
        <position position="282"/>
    </location>
</feature>